<evidence type="ECO:0000256" key="6">
    <source>
        <dbReference type="ARBA" id="ARBA00022692"/>
    </source>
</evidence>
<evidence type="ECO:0000256" key="14">
    <source>
        <dbReference type="ARBA" id="ARBA00023170"/>
    </source>
</evidence>
<dbReference type="EC" id="2.7.11.1" evidence="2"/>
<evidence type="ECO:0000256" key="4">
    <source>
        <dbReference type="ARBA" id="ARBA00022614"/>
    </source>
</evidence>
<dbReference type="FunFam" id="3.80.10.10:FF:000363">
    <property type="entry name" value="Leucine-rich repeat family protein"/>
    <property type="match status" value="1"/>
</dbReference>
<gene>
    <name evidence="20" type="ORF">F8388_017492</name>
</gene>
<organism evidence="20 21">
    <name type="scientific">Cannabis sativa</name>
    <name type="common">Hemp</name>
    <name type="synonym">Marijuana</name>
    <dbReference type="NCBI Taxonomy" id="3483"/>
    <lineage>
        <taxon>Eukaryota</taxon>
        <taxon>Viridiplantae</taxon>
        <taxon>Streptophyta</taxon>
        <taxon>Embryophyta</taxon>
        <taxon>Tracheophyta</taxon>
        <taxon>Spermatophyta</taxon>
        <taxon>Magnoliopsida</taxon>
        <taxon>eudicotyledons</taxon>
        <taxon>Gunneridae</taxon>
        <taxon>Pentapetalae</taxon>
        <taxon>rosids</taxon>
        <taxon>fabids</taxon>
        <taxon>Rosales</taxon>
        <taxon>Cannabaceae</taxon>
        <taxon>Cannabis</taxon>
    </lineage>
</organism>
<dbReference type="Proteomes" id="UP000525078">
    <property type="component" value="Unassembled WGS sequence"/>
</dbReference>
<evidence type="ECO:0000256" key="16">
    <source>
        <dbReference type="PROSITE-ProRule" id="PRU10141"/>
    </source>
</evidence>
<evidence type="ECO:0000256" key="1">
    <source>
        <dbReference type="ARBA" id="ARBA00004479"/>
    </source>
</evidence>
<evidence type="ECO:0000256" key="11">
    <source>
        <dbReference type="ARBA" id="ARBA00022840"/>
    </source>
</evidence>
<evidence type="ECO:0000256" key="15">
    <source>
        <dbReference type="ARBA" id="ARBA00023180"/>
    </source>
</evidence>
<dbReference type="PANTHER" id="PTHR45974:SF266">
    <property type="entry name" value="LEUCINE-RICH REPEAT RECEPTOR PROTEIN KINASE HPCA1"/>
    <property type="match status" value="1"/>
</dbReference>
<dbReference type="Gene3D" id="3.30.200.20">
    <property type="entry name" value="Phosphorylase Kinase, domain 1"/>
    <property type="match status" value="1"/>
</dbReference>
<evidence type="ECO:0000256" key="13">
    <source>
        <dbReference type="ARBA" id="ARBA00023136"/>
    </source>
</evidence>
<dbReference type="GO" id="GO:0004674">
    <property type="term" value="F:protein serine/threonine kinase activity"/>
    <property type="evidence" value="ECO:0007669"/>
    <property type="project" value="UniProtKB-KW"/>
</dbReference>
<dbReference type="Pfam" id="PF00069">
    <property type="entry name" value="Pkinase"/>
    <property type="match status" value="1"/>
</dbReference>
<evidence type="ECO:0000256" key="9">
    <source>
        <dbReference type="ARBA" id="ARBA00022741"/>
    </source>
</evidence>
<keyword evidence="12 17" id="KW-1133">Transmembrane helix</keyword>
<evidence type="ECO:0000256" key="5">
    <source>
        <dbReference type="ARBA" id="ARBA00022679"/>
    </source>
</evidence>
<feature type="binding site" evidence="16">
    <location>
        <position position="677"/>
    </location>
    <ligand>
        <name>ATP</name>
        <dbReference type="ChEBI" id="CHEBI:30616"/>
    </ligand>
</feature>
<evidence type="ECO:0000256" key="2">
    <source>
        <dbReference type="ARBA" id="ARBA00012513"/>
    </source>
</evidence>
<dbReference type="PROSITE" id="PS51450">
    <property type="entry name" value="LRR"/>
    <property type="match status" value="1"/>
</dbReference>
<dbReference type="PANTHER" id="PTHR45974">
    <property type="entry name" value="RECEPTOR-LIKE PROTEIN 55"/>
    <property type="match status" value="1"/>
</dbReference>
<reference evidence="20 21" key="1">
    <citation type="journal article" date="2020" name="bioRxiv">
        <title>Sequence and annotation of 42 cannabis genomes reveals extensive copy number variation in cannabinoid synthesis and pathogen resistance genes.</title>
        <authorList>
            <person name="Mckernan K.J."/>
            <person name="Helbert Y."/>
            <person name="Kane L.T."/>
            <person name="Ebling H."/>
            <person name="Zhang L."/>
            <person name="Liu B."/>
            <person name="Eaton Z."/>
            <person name="Mclaughlin S."/>
            <person name="Kingan S."/>
            <person name="Baybayan P."/>
            <person name="Concepcion G."/>
            <person name="Jordan M."/>
            <person name="Riva A."/>
            <person name="Barbazuk W."/>
            <person name="Harkins T."/>
        </authorList>
    </citation>
    <scope>NUCLEOTIDE SEQUENCE [LARGE SCALE GENOMIC DNA]</scope>
    <source>
        <strain evidence="21">cv. Jamaican Lion 4</strain>
        <tissue evidence="20">Leaf</tissue>
    </source>
</reference>
<dbReference type="InterPro" id="IPR001611">
    <property type="entry name" value="Leu-rich_rpt"/>
</dbReference>
<feature type="domain" description="Protein kinase" evidence="19">
    <location>
        <begin position="649"/>
        <end position="923"/>
    </location>
</feature>
<dbReference type="InterPro" id="IPR000719">
    <property type="entry name" value="Prot_kinase_dom"/>
</dbReference>
<feature type="chain" id="PRO_5029591123" description="non-specific serine/threonine protein kinase" evidence="18">
    <location>
        <begin position="22"/>
        <end position="966"/>
    </location>
</feature>
<evidence type="ECO:0000256" key="18">
    <source>
        <dbReference type="SAM" id="SignalP"/>
    </source>
</evidence>
<dbReference type="FunFam" id="3.30.200.20:FF:000328">
    <property type="entry name" value="Leucine-rich repeat protein kinase family protein"/>
    <property type="match status" value="1"/>
</dbReference>
<dbReference type="FunFam" id="3.80.10.10:FF:000542">
    <property type="entry name" value="Leucine-rich repeat protein kinase family protein"/>
    <property type="match status" value="1"/>
</dbReference>
<proteinExistence type="predicted"/>
<dbReference type="CDD" id="cd14066">
    <property type="entry name" value="STKc_IRAK"/>
    <property type="match status" value="1"/>
</dbReference>
<name>A0A7J6G2J8_CANSA</name>
<dbReference type="GO" id="GO:0016020">
    <property type="term" value="C:membrane"/>
    <property type="evidence" value="ECO:0007669"/>
    <property type="project" value="UniProtKB-SubCell"/>
</dbReference>
<keyword evidence="5" id="KW-0808">Transferase</keyword>
<evidence type="ECO:0000313" key="21">
    <source>
        <dbReference type="Proteomes" id="UP000525078"/>
    </source>
</evidence>
<keyword evidence="4" id="KW-0433">Leucine-rich repeat</keyword>
<dbReference type="SUPFAM" id="SSF56112">
    <property type="entry name" value="Protein kinase-like (PK-like)"/>
    <property type="match status" value="1"/>
</dbReference>
<comment type="caution">
    <text evidence="20">The sequence shown here is derived from an EMBL/GenBank/DDBJ whole genome shotgun (WGS) entry which is preliminary data.</text>
</comment>
<dbReference type="AlphaFoldDB" id="A0A7J6G2J8"/>
<dbReference type="PROSITE" id="PS50011">
    <property type="entry name" value="PROTEIN_KINASE_DOM"/>
    <property type="match status" value="1"/>
</dbReference>
<keyword evidence="6 17" id="KW-0812">Transmembrane</keyword>
<comment type="subcellular location">
    <subcellularLocation>
        <location evidence="1">Membrane</location>
        <topology evidence="1">Single-pass type I membrane protein</topology>
    </subcellularLocation>
</comment>
<dbReference type="SUPFAM" id="SSF52058">
    <property type="entry name" value="L domain-like"/>
    <property type="match status" value="1"/>
</dbReference>
<dbReference type="PROSITE" id="PS00108">
    <property type="entry name" value="PROTEIN_KINASE_ST"/>
    <property type="match status" value="1"/>
</dbReference>
<dbReference type="FunFam" id="1.10.510.10:FF:000453">
    <property type="entry name" value="LRR receptor-like serine/threonine-protein kinase HSL2"/>
    <property type="match status" value="1"/>
</dbReference>
<feature type="signal peptide" evidence="18">
    <location>
        <begin position="1"/>
        <end position="21"/>
    </location>
</feature>
<dbReference type="InterPro" id="IPR032675">
    <property type="entry name" value="LRR_dom_sf"/>
</dbReference>
<keyword evidence="7 18" id="KW-0732">Signal</keyword>
<accession>A0A7J6G2J8</accession>
<dbReference type="InterPro" id="IPR008271">
    <property type="entry name" value="Ser/Thr_kinase_AS"/>
</dbReference>
<dbReference type="EMBL" id="JAATIP010000082">
    <property type="protein sequence ID" value="KAF4377088.1"/>
    <property type="molecule type" value="Genomic_DNA"/>
</dbReference>
<keyword evidence="13 17" id="KW-0472">Membrane</keyword>
<dbReference type="SMART" id="SM00220">
    <property type="entry name" value="S_TKc"/>
    <property type="match status" value="1"/>
</dbReference>
<keyword evidence="8" id="KW-0677">Repeat</keyword>
<keyword evidence="15" id="KW-0325">Glycoprotein</keyword>
<protein>
    <recommendedName>
        <fullName evidence="2">non-specific serine/threonine protein kinase</fullName>
        <ecNumber evidence="2">2.7.11.1</ecNumber>
    </recommendedName>
</protein>
<keyword evidence="9 16" id="KW-0547">Nucleotide-binding</keyword>
<dbReference type="Gene3D" id="1.10.510.10">
    <property type="entry name" value="Transferase(Phosphotransferase) domain 1"/>
    <property type="match status" value="1"/>
</dbReference>
<evidence type="ECO:0000256" key="3">
    <source>
        <dbReference type="ARBA" id="ARBA00022527"/>
    </source>
</evidence>
<dbReference type="InterPro" id="IPR017441">
    <property type="entry name" value="Protein_kinase_ATP_BS"/>
</dbReference>
<evidence type="ECO:0000256" key="7">
    <source>
        <dbReference type="ARBA" id="ARBA00022729"/>
    </source>
</evidence>
<dbReference type="PROSITE" id="PS00107">
    <property type="entry name" value="PROTEIN_KINASE_ATP"/>
    <property type="match status" value="1"/>
</dbReference>
<keyword evidence="10" id="KW-0418">Kinase</keyword>
<keyword evidence="11 16" id="KW-0067">ATP-binding</keyword>
<dbReference type="GO" id="GO:0005524">
    <property type="term" value="F:ATP binding"/>
    <property type="evidence" value="ECO:0007669"/>
    <property type="project" value="UniProtKB-UniRule"/>
</dbReference>
<dbReference type="Gene3D" id="3.80.10.10">
    <property type="entry name" value="Ribonuclease Inhibitor"/>
    <property type="match status" value="2"/>
</dbReference>
<evidence type="ECO:0000256" key="8">
    <source>
        <dbReference type="ARBA" id="ARBA00022737"/>
    </source>
</evidence>
<sequence length="966" mass="107485">MIHRSLVLVLLALNQLLHVAGETEPQDYNALLSLMSSWENLSMNWEGQDPCGENWQGVWCSDSRVTKIILPSMNLVGTLPDNIQQLSELQSLALIDCNFYGPIPDSIGNLRQLNFLALNSNKFSGSIPNSIGYLSNLRWLDLSENQLEGSIPVSNGTTTPGLDMLFGAKHFHLGNNKLQGRIPSQLFNSNMTLQHVLLDSNKLTGEIPETIGLVQTLEVLRTKQIIQLSFSLFRSNIVLHENVTLKFSVVGFFRLLSNNKLSGPIPNLSSMKFLTYVDMSNNSFDSSAFPAWISSLLSLTTISMEGTQLQGPVPVSLFSLPNLETVVLRENQLTGALNLGASYSSRLTLVDMQNNQISEAPRVIEGNITLILTNNPVCPETGEAKSYCLAHVPDTSYSVPPVICKPIICSSGQVLSPHCSCAYPYKGTFMFRSVSFSDLRNSNYLMDLQEGLISTFESNKLPVDTVSVNDPTMDSLAYLNVTIEIFPSGEDRFDRTGITGIAFLLSNQIFKAPQMYGPYAFIGDDYVNYAGTTERYKFPIELNNDIIIKFNACTLTLILSVLYHEVSLEKSKSSSRGIIIGAAVGGSILLLCLVLAGFYAFHQKKRANRAIGNNPFAQWDTNKTRGDVPQLKGAQWFSLEELKKFTNNFSKLNEIGSGGYGKVYRGILPTGKLMAIKRAHRESMQGVPEFRTEIELLSRVHHKNLVSLVGFCFDQGEQLLVYEFVPNGTLRDTLSGKSGVRLDWIKRLEISLGAARGIAYLHEYASPPIIHRDIKSTNILLDKHLKAKVADFGLSKIMGDCEKSHVSTQVKGTVGYLDPDYYMTNQLTEKSDVYSFGVVMLEIVTGRRPIEQGKYIVKEVRMPMDKTKDLYNLHEILDKTIVDFGIALKGLEKFVDLALRCVEDSGAERPTMGEVVKEIENIMQLAGVNPRAESIATSETYEDASMRYHIYNPEFFPYSGDFPHPR</sequence>
<dbReference type="Pfam" id="PF00560">
    <property type="entry name" value="LRR_1"/>
    <property type="match status" value="1"/>
</dbReference>
<keyword evidence="14" id="KW-0675">Receptor</keyword>
<evidence type="ECO:0000256" key="10">
    <source>
        <dbReference type="ARBA" id="ARBA00022777"/>
    </source>
</evidence>
<feature type="transmembrane region" description="Helical" evidence="17">
    <location>
        <begin position="578"/>
        <end position="601"/>
    </location>
</feature>
<evidence type="ECO:0000256" key="12">
    <source>
        <dbReference type="ARBA" id="ARBA00022989"/>
    </source>
</evidence>
<keyword evidence="3" id="KW-0723">Serine/threonine-protein kinase</keyword>
<evidence type="ECO:0000259" key="19">
    <source>
        <dbReference type="PROSITE" id="PS50011"/>
    </source>
</evidence>
<evidence type="ECO:0000313" key="20">
    <source>
        <dbReference type="EMBL" id="KAF4377088.1"/>
    </source>
</evidence>
<evidence type="ECO:0000256" key="17">
    <source>
        <dbReference type="SAM" id="Phobius"/>
    </source>
</evidence>
<dbReference type="InterPro" id="IPR011009">
    <property type="entry name" value="Kinase-like_dom_sf"/>
</dbReference>